<dbReference type="GeneID" id="9050528"/>
<feature type="non-terminal residue" evidence="1">
    <location>
        <position position="1"/>
    </location>
</feature>
<reference evidence="1 2" key="1">
    <citation type="submission" date="2008-07" db="EMBL/GenBank/DDBJ databases">
        <authorList>
            <person name="El-Sayed N."/>
            <person name="Caler E."/>
            <person name="Inman J."/>
            <person name="Amedeo P."/>
            <person name="Hass B."/>
            <person name="Wortman J."/>
        </authorList>
    </citation>
    <scope>NUCLEOTIDE SEQUENCE [LARGE SCALE GENOMIC DNA]</scope>
    <source>
        <strain evidence="2">ATCC 50983 / TXsc</strain>
    </source>
</reference>
<dbReference type="Proteomes" id="UP000007800">
    <property type="component" value="Unassembled WGS sequence"/>
</dbReference>
<accession>C5LE51</accession>
<proteinExistence type="predicted"/>
<keyword evidence="2" id="KW-1185">Reference proteome</keyword>
<sequence length="58" mass="6590">RVAKQSGTVIPFPDRSSLVADWSDYKAGPKDTPPEIAMEKSYNYKEDVQAMKILRQTM</sequence>
<evidence type="ECO:0000313" key="2">
    <source>
        <dbReference type="Proteomes" id="UP000007800"/>
    </source>
</evidence>
<dbReference type="EMBL" id="GG681113">
    <property type="protein sequence ID" value="EER04991.1"/>
    <property type="molecule type" value="Genomic_DNA"/>
</dbReference>
<evidence type="ECO:0000313" key="1">
    <source>
        <dbReference type="EMBL" id="EER04991.1"/>
    </source>
</evidence>
<feature type="non-terminal residue" evidence="1">
    <location>
        <position position="58"/>
    </location>
</feature>
<dbReference type="InParanoid" id="C5LE51"/>
<protein>
    <submittedName>
        <fullName evidence="1">Uncharacterized protein</fullName>
    </submittedName>
</protein>
<dbReference type="OrthoDB" id="359154at2759"/>
<dbReference type="RefSeq" id="XP_002773175.1">
    <property type="nucleotide sequence ID" value="XM_002773129.1"/>
</dbReference>
<name>C5LE51_PERM5</name>
<organism evidence="2">
    <name type="scientific">Perkinsus marinus (strain ATCC 50983 / TXsc)</name>
    <dbReference type="NCBI Taxonomy" id="423536"/>
    <lineage>
        <taxon>Eukaryota</taxon>
        <taxon>Sar</taxon>
        <taxon>Alveolata</taxon>
        <taxon>Perkinsozoa</taxon>
        <taxon>Perkinsea</taxon>
        <taxon>Perkinsida</taxon>
        <taxon>Perkinsidae</taxon>
        <taxon>Perkinsus</taxon>
    </lineage>
</organism>
<gene>
    <name evidence="1" type="ORF">Pmar_PMAR023132</name>
</gene>
<dbReference type="AlphaFoldDB" id="C5LE51"/>